<dbReference type="SUPFAM" id="SSF82171">
    <property type="entry name" value="DPP6 N-terminal domain-like"/>
    <property type="match status" value="1"/>
</dbReference>
<evidence type="ECO:0000256" key="2">
    <source>
        <dbReference type="ARBA" id="ARBA00022801"/>
    </source>
</evidence>
<dbReference type="InterPro" id="IPR001375">
    <property type="entry name" value="Peptidase_S9_cat"/>
</dbReference>
<dbReference type="PANTHER" id="PTHR11731:SF193">
    <property type="entry name" value="DIPEPTIDYL PEPTIDASE 9"/>
    <property type="match status" value="1"/>
</dbReference>
<dbReference type="RefSeq" id="WP_106542616.1">
    <property type="nucleotide sequence ID" value="NZ_BLAU01000001.1"/>
</dbReference>
<dbReference type="Pfam" id="PF00326">
    <property type="entry name" value="Peptidase_S9"/>
    <property type="match status" value="1"/>
</dbReference>
<protein>
    <submittedName>
        <fullName evidence="7">Dipeptidyl-peptidase-4</fullName>
    </submittedName>
</protein>
<dbReference type="SUPFAM" id="SSF53474">
    <property type="entry name" value="alpha/beta-Hydrolases"/>
    <property type="match status" value="1"/>
</dbReference>
<dbReference type="PANTHER" id="PTHR11731">
    <property type="entry name" value="PROTEASE FAMILY S9B,C DIPEPTIDYL-PEPTIDASE IV-RELATED"/>
    <property type="match status" value="1"/>
</dbReference>
<keyword evidence="4" id="KW-0732">Signal</keyword>
<dbReference type="GO" id="GO:0004252">
    <property type="term" value="F:serine-type endopeptidase activity"/>
    <property type="evidence" value="ECO:0007669"/>
    <property type="project" value="InterPro"/>
</dbReference>
<reference evidence="7 8" key="1">
    <citation type="submission" date="2018-03" db="EMBL/GenBank/DDBJ databases">
        <title>Genomic Encyclopedia of Archaeal and Bacterial Type Strains, Phase II (KMG-II): from individual species to whole genera.</title>
        <authorList>
            <person name="Goeker M."/>
        </authorList>
    </citation>
    <scope>NUCLEOTIDE SEQUENCE [LARGE SCALE GENOMIC DNA]</scope>
    <source>
        <strain evidence="7 8">DSM 27267</strain>
    </source>
</reference>
<evidence type="ECO:0000259" key="6">
    <source>
        <dbReference type="Pfam" id="PF00930"/>
    </source>
</evidence>
<dbReference type="Gene3D" id="3.40.50.1820">
    <property type="entry name" value="alpha/beta hydrolase"/>
    <property type="match status" value="1"/>
</dbReference>
<dbReference type="Pfam" id="PF00930">
    <property type="entry name" value="DPPIV_N"/>
    <property type="match status" value="1"/>
</dbReference>
<dbReference type="InterPro" id="IPR002471">
    <property type="entry name" value="Pept_S9_AS"/>
</dbReference>
<proteinExistence type="predicted"/>
<gene>
    <name evidence="7" type="ORF">CLV93_106150</name>
</gene>
<dbReference type="OrthoDB" id="9812921at2"/>
<comment type="caution">
    <text evidence="7">The sequence shown here is derived from an EMBL/GenBank/DDBJ whole genome shotgun (WGS) entry which is preliminary data.</text>
</comment>
<dbReference type="GO" id="GO:0008239">
    <property type="term" value="F:dipeptidyl-peptidase activity"/>
    <property type="evidence" value="ECO:0007669"/>
    <property type="project" value="TreeGrafter"/>
</dbReference>
<feature type="domain" description="Dipeptidylpeptidase IV N-terminal" evidence="6">
    <location>
        <begin position="98"/>
        <end position="451"/>
    </location>
</feature>
<dbReference type="InterPro" id="IPR002469">
    <property type="entry name" value="Peptidase_S9B_N"/>
</dbReference>
<dbReference type="Gene3D" id="2.140.10.30">
    <property type="entry name" value="Dipeptidylpeptidase IV, N-terminal domain"/>
    <property type="match status" value="1"/>
</dbReference>
<keyword evidence="1" id="KW-0645">Protease</keyword>
<dbReference type="PROSITE" id="PS00708">
    <property type="entry name" value="PRO_ENDOPEP_SER"/>
    <property type="match status" value="1"/>
</dbReference>
<evidence type="ECO:0000313" key="7">
    <source>
        <dbReference type="EMBL" id="PSK82406.1"/>
    </source>
</evidence>
<dbReference type="FunFam" id="3.40.50.1820:FF:000003">
    <property type="entry name" value="Dipeptidyl peptidase 4"/>
    <property type="match status" value="1"/>
</dbReference>
<dbReference type="GO" id="GO:0006508">
    <property type="term" value="P:proteolysis"/>
    <property type="evidence" value="ECO:0007669"/>
    <property type="project" value="UniProtKB-KW"/>
</dbReference>
<dbReference type="EMBL" id="PYGC01000006">
    <property type="protein sequence ID" value="PSK82406.1"/>
    <property type="molecule type" value="Genomic_DNA"/>
</dbReference>
<feature type="domain" description="Peptidase S9 prolyl oligopeptidase catalytic" evidence="5">
    <location>
        <begin position="538"/>
        <end position="733"/>
    </location>
</feature>
<dbReference type="InterPro" id="IPR050278">
    <property type="entry name" value="Serine_Prot_S9B/DPPIV"/>
</dbReference>
<feature type="chain" id="PRO_5015197469" evidence="4">
    <location>
        <begin position="24"/>
        <end position="734"/>
    </location>
</feature>
<evidence type="ECO:0000259" key="5">
    <source>
        <dbReference type="Pfam" id="PF00326"/>
    </source>
</evidence>
<dbReference type="Proteomes" id="UP000240621">
    <property type="component" value="Unassembled WGS sequence"/>
</dbReference>
<sequence length="734" mass="84880">MQKRKSLFFLVLLMVFFVPHVQAQKITLADVVAKGTFRPKTVEGLRSMKDGLHYTTLEKGGTEIVKYSYKTGKKVATVLSVADLKIDSLKQITDYEFSSDESRVLLMTDKHKIYRRSFTAQYYVYNFTTKEVTPLSTKGRQQLATFSPNGERVAFVRDNNLFVKSLRFGTERKITFDGERNHIINGAPDWVYEEEFEFNKAFAWSPDSKKLAFMKFNEEAVPTYSFPMYKGEDPTLMKNRLYPSNYTYKYPVAGEPNSTVTVHVYDIKSRTTLDVDLGEETDQYIPRIRWIPNGNELAVFRENRLQNKLDILFANPFTGDTRKVYTEENKRYIETDFLDNLKFLPDNKHFVITSEQDGYNHLYLYDFSGIKVKRLTDGDYDVTKFYGYDPDRKLFYYQAAAESPLRREVYAVSLDKKKKYKLSKKEGTNDAAFSNGFKYYINYFTNVSTPMYVTLHDYRGKLIRVLEDNAALKQKLADYQIPQKEFFSFKNSEGVELNGWMIKPLNFDPNKKYPVVMTQYSGPNSQEVLDKFSVDWYSFLAQDGYVVACVDPRGTGARGEDFRKCTYMELGKLESDDQVDAAKYLGSLPYTDKNNIAIWGWSYGGFMSALSLEKGAGIFKAAIAVAPVTNWRYYDSIYTERYMRTPKQNPSGYDDNSPLNHTAEIKGKLLLVHGSADDNVHLQNSMEFAEAMVQAGVQFQMMIYNNRNHSIYGGNTRMHLYTMFTDFLNNNLKK</sequence>
<evidence type="ECO:0000256" key="1">
    <source>
        <dbReference type="ARBA" id="ARBA00022670"/>
    </source>
</evidence>
<accession>A0A2P8CBQ7</accession>
<dbReference type="AlphaFoldDB" id="A0A2P8CBQ7"/>
<keyword evidence="3" id="KW-0325">Glycoprotein</keyword>
<name>A0A2P8CBQ7_9BACT</name>
<dbReference type="InterPro" id="IPR029058">
    <property type="entry name" value="AB_hydrolase_fold"/>
</dbReference>
<keyword evidence="2" id="KW-0378">Hydrolase</keyword>
<organism evidence="7 8">
    <name type="scientific">Prolixibacter denitrificans</name>
    <dbReference type="NCBI Taxonomy" id="1541063"/>
    <lineage>
        <taxon>Bacteria</taxon>
        <taxon>Pseudomonadati</taxon>
        <taxon>Bacteroidota</taxon>
        <taxon>Bacteroidia</taxon>
        <taxon>Marinilabiliales</taxon>
        <taxon>Prolixibacteraceae</taxon>
        <taxon>Prolixibacter</taxon>
    </lineage>
</organism>
<evidence type="ECO:0000256" key="4">
    <source>
        <dbReference type="SAM" id="SignalP"/>
    </source>
</evidence>
<evidence type="ECO:0000256" key="3">
    <source>
        <dbReference type="ARBA" id="ARBA00023180"/>
    </source>
</evidence>
<evidence type="ECO:0000313" key="8">
    <source>
        <dbReference type="Proteomes" id="UP000240621"/>
    </source>
</evidence>
<feature type="signal peptide" evidence="4">
    <location>
        <begin position="1"/>
        <end position="23"/>
    </location>
</feature>